<comment type="caution">
    <text evidence="1">The sequence shown here is derived from an EMBL/GenBank/DDBJ whole genome shotgun (WGS) entry which is preliminary data.</text>
</comment>
<sequence>MRILIIRHGDPDYSIDSLTEKGWREAELLSERISKLDVAAFYCSPLGRAKDTASLTLKKMGREAQILDWLKEFYYCRVRVPYVKDETVLCWDLLPSFFTKIDDLYDKDKFQYVDFMAEGDYPALYKNITDNLDALLEKHGYRRCGRYYEAIKPNRDTIVFFCHFGLECQMLGHLLSISPVVLGQNFCAAPTSVTTLYTEEREKGIASFRMASFGDISHLYAAGEEPAFSARFCETYDSDERH</sequence>
<dbReference type="CDD" id="cd07067">
    <property type="entry name" value="HP_PGM_like"/>
    <property type="match status" value="1"/>
</dbReference>
<protein>
    <submittedName>
        <fullName evidence="1">Histidine phosphatase family protein</fullName>
    </submittedName>
</protein>
<proteinExistence type="predicted"/>
<gene>
    <name evidence="1" type="ORF">IAC39_07495</name>
</gene>
<organism evidence="1 2">
    <name type="scientific">Candidatus Faeciplasma pullistercoris</name>
    <dbReference type="NCBI Taxonomy" id="2840800"/>
    <lineage>
        <taxon>Bacteria</taxon>
        <taxon>Bacillati</taxon>
        <taxon>Bacillota</taxon>
        <taxon>Clostridia</taxon>
        <taxon>Eubacteriales</taxon>
        <taxon>Oscillospiraceae</taxon>
        <taxon>Oscillospiraceae incertae sedis</taxon>
        <taxon>Candidatus Faeciplasma</taxon>
    </lineage>
</organism>
<reference evidence="1" key="1">
    <citation type="submission" date="2020-10" db="EMBL/GenBank/DDBJ databases">
        <authorList>
            <person name="Gilroy R."/>
        </authorList>
    </citation>
    <scope>NUCLEOTIDE SEQUENCE</scope>
    <source>
        <strain evidence="1">CHK33-4379</strain>
    </source>
</reference>
<dbReference type="EMBL" id="DVLL01000023">
    <property type="protein sequence ID" value="HIT59535.1"/>
    <property type="molecule type" value="Genomic_DNA"/>
</dbReference>
<dbReference type="Pfam" id="PF00300">
    <property type="entry name" value="His_Phos_1"/>
    <property type="match status" value="1"/>
</dbReference>
<accession>A0A9D1GWE4</accession>
<reference evidence="1" key="2">
    <citation type="journal article" date="2021" name="PeerJ">
        <title>Extensive microbial diversity within the chicken gut microbiome revealed by metagenomics and culture.</title>
        <authorList>
            <person name="Gilroy R."/>
            <person name="Ravi A."/>
            <person name="Getino M."/>
            <person name="Pursley I."/>
            <person name="Horton D.L."/>
            <person name="Alikhan N.F."/>
            <person name="Baker D."/>
            <person name="Gharbi K."/>
            <person name="Hall N."/>
            <person name="Watson M."/>
            <person name="Adriaenssens E.M."/>
            <person name="Foster-Nyarko E."/>
            <person name="Jarju S."/>
            <person name="Secka A."/>
            <person name="Antonio M."/>
            <person name="Oren A."/>
            <person name="Chaudhuri R.R."/>
            <person name="La Ragione R."/>
            <person name="Hildebrand F."/>
            <person name="Pallen M.J."/>
        </authorList>
    </citation>
    <scope>NUCLEOTIDE SEQUENCE</scope>
    <source>
        <strain evidence="1">CHK33-4379</strain>
    </source>
</reference>
<name>A0A9D1GWE4_9FIRM</name>
<evidence type="ECO:0000313" key="1">
    <source>
        <dbReference type="EMBL" id="HIT59535.1"/>
    </source>
</evidence>
<dbReference type="Gene3D" id="3.40.50.1240">
    <property type="entry name" value="Phosphoglycerate mutase-like"/>
    <property type="match status" value="1"/>
</dbReference>
<dbReference type="Proteomes" id="UP000824136">
    <property type="component" value="Unassembled WGS sequence"/>
</dbReference>
<dbReference type="InterPro" id="IPR029033">
    <property type="entry name" value="His_PPase_superfam"/>
</dbReference>
<evidence type="ECO:0000313" key="2">
    <source>
        <dbReference type="Proteomes" id="UP000824136"/>
    </source>
</evidence>
<dbReference type="AlphaFoldDB" id="A0A9D1GWE4"/>
<dbReference type="InterPro" id="IPR013078">
    <property type="entry name" value="His_Pase_superF_clade-1"/>
</dbReference>
<dbReference type="SUPFAM" id="SSF53254">
    <property type="entry name" value="Phosphoglycerate mutase-like"/>
    <property type="match status" value="1"/>
</dbReference>